<accession>A0A366J239</accession>
<dbReference type="AlphaFoldDB" id="A0A366J239"/>
<dbReference type="SUPFAM" id="SSF53850">
    <property type="entry name" value="Periplasmic binding protein-like II"/>
    <property type="match status" value="1"/>
</dbReference>
<dbReference type="InterPro" id="IPR036390">
    <property type="entry name" value="WH_DNA-bd_sf"/>
</dbReference>
<dbReference type="PRINTS" id="PR00039">
    <property type="entry name" value="HTHLYSR"/>
</dbReference>
<evidence type="ECO:0000256" key="3">
    <source>
        <dbReference type="ARBA" id="ARBA00023125"/>
    </source>
</evidence>
<keyword evidence="7" id="KW-1185">Reference proteome</keyword>
<evidence type="ECO:0000256" key="1">
    <source>
        <dbReference type="ARBA" id="ARBA00009437"/>
    </source>
</evidence>
<dbReference type="FunFam" id="1.10.10.10:FF:000001">
    <property type="entry name" value="LysR family transcriptional regulator"/>
    <property type="match status" value="1"/>
</dbReference>
<keyword evidence="3" id="KW-0238">DNA-binding</keyword>
<dbReference type="PANTHER" id="PTHR30537">
    <property type="entry name" value="HTH-TYPE TRANSCRIPTIONAL REGULATOR"/>
    <property type="match status" value="1"/>
</dbReference>
<evidence type="ECO:0000256" key="4">
    <source>
        <dbReference type="ARBA" id="ARBA00023163"/>
    </source>
</evidence>
<dbReference type="GO" id="GO:0003700">
    <property type="term" value="F:DNA-binding transcription factor activity"/>
    <property type="evidence" value="ECO:0007669"/>
    <property type="project" value="InterPro"/>
</dbReference>
<dbReference type="SUPFAM" id="SSF46785">
    <property type="entry name" value="Winged helix' DNA-binding domain"/>
    <property type="match status" value="1"/>
</dbReference>
<evidence type="ECO:0000259" key="5">
    <source>
        <dbReference type="PROSITE" id="PS50931"/>
    </source>
</evidence>
<dbReference type="Pfam" id="PF00126">
    <property type="entry name" value="HTH_1"/>
    <property type="match status" value="1"/>
</dbReference>
<name>A0A366J239_9GAMM</name>
<dbReference type="InterPro" id="IPR005119">
    <property type="entry name" value="LysR_subst-bd"/>
</dbReference>
<dbReference type="Pfam" id="PF03466">
    <property type="entry name" value="LysR_substrate"/>
    <property type="match status" value="1"/>
</dbReference>
<dbReference type="RefSeq" id="WP_241560282.1">
    <property type="nucleotide sequence ID" value="NZ_QNSE01000012.1"/>
</dbReference>
<dbReference type="GO" id="GO:0043565">
    <property type="term" value="F:sequence-specific DNA binding"/>
    <property type="evidence" value="ECO:0007669"/>
    <property type="project" value="TreeGrafter"/>
</dbReference>
<dbReference type="InterPro" id="IPR000847">
    <property type="entry name" value="LysR_HTH_N"/>
</dbReference>
<dbReference type="InterPro" id="IPR036388">
    <property type="entry name" value="WH-like_DNA-bd_sf"/>
</dbReference>
<organism evidence="6 7">
    <name type="scientific">Marinomonas rhizomae</name>
    <dbReference type="NCBI Taxonomy" id="491948"/>
    <lineage>
        <taxon>Bacteria</taxon>
        <taxon>Pseudomonadati</taxon>
        <taxon>Pseudomonadota</taxon>
        <taxon>Gammaproteobacteria</taxon>
        <taxon>Oceanospirillales</taxon>
        <taxon>Oceanospirillaceae</taxon>
        <taxon>Marinomonas</taxon>
    </lineage>
</organism>
<sequence>MNNTHKINLLFKNMNSVKLAPLLLIFVEVAKKRSFTAAAKKLGMSKSAISQQIKRLEESIGHQLLIRNTRGVVLTSAGETLLARSELLSEQLSMTLMALDDEKAQPSGHFKVSVPPFLEKGIVVPVLKQLCLEFPKLTPEVVVTEKWQDLIEHNLDAAIFGGDIKDCGYRALSVGRVSEIFCASPLYIKQYGVVECVEQLSNHRFIATAWHREKLQLFDNKQTNERLISVAHCAKVNTLTSALEAVLSDMGVALLPEFLAQTDLNKERLVRVLPEIRGREWHFYFLHQYKGGKPIHVTRFYQLYCHYFAKACASLAY</sequence>
<dbReference type="EMBL" id="QNSE01000012">
    <property type="protein sequence ID" value="RBP80008.1"/>
    <property type="molecule type" value="Genomic_DNA"/>
</dbReference>
<evidence type="ECO:0000313" key="7">
    <source>
        <dbReference type="Proteomes" id="UP000252792"/>
    </source>
</evidence>
<dbReference type="Proteomes" id="UP000252792">
    <property type="component" value="Unassembled WGS sequence"/>
</dbReference>
<dbReference type="Gene3D" id="1.10.10.10">
    <property type="entry name" value="Winged helix-like DNA-binding domain superfamily/Winged helix DNA-binding domain"/>
    <property type="match status" value="1"/>
</dbReference>
<dbReference type="GO" id="GO:0006351">
    <property type="term" value="P:DNA-templated transcription"/>
    <property type="evidence" value="ECO:0007669"/>
    <property type="project" value="TreeGrafter"/>
</dbReference>
<dbReference type="Gene3D" id="3.40.190.290">
    <property type="match status" value="1"/>
</dbReference>
<evidence type="ECO:0000313" key="6">
    <source>
        <dbReference type="EMBL" id="RBP80008.1"/>
    </source>
</evidence>
<feature type="domain" description="HTH lysR-type" evidence="5">
    <location>
        <begin position="22"/>
        <end position="75"/>
    </location>
</feature>
<keyword evidence="4" id="KW-0804">Transcription</keyword>
<proteinExistence type="inferred from homology"/>
<comment type="similarity">
    <text evidence="1">Belongs to the LysR transcriptional regulatory family.</text>
</comment>
<reference evidence="6 7" key="1">
    <citation type="submission" date="2018-06" db="EMBL/GenBank/DDBJ databases">
        <title>Genomic Encyclopedia of Type Strains, Phase III (KMG-III): the genomes of soil and plant-associated and newly described type strains.</title>
        <authorList>
            <person name="Whitman W."/>
        </authorList>
    </citation>
    <scope>NUCLEOTIDE SEQUENCE [LARGE SCALE GENOMIC DNA]</scope>
    <source>
        <strain evidence="6 7">CECT 7377</strain>
    </source>
</reference>
<dbReference type="PROSITE" id="PS50931">
    <property type="entry name" value="HTH_LYSR"/>
    <property type="match status" value="1"/>
</dbReference>
<evidence type="ECO:0000256" key="2">
    <source>
        <dbReference type="ARBA" id="ARBA00023015"/>
    </source>
</evidence>
<comment type="caution">
    <text evidence="6">The sequence shown here is derived from an EMBL/GenBank/DDBJ whole genome shotgun (WGS) entry which is preliminary data.</text>
</comment>
<dbReference type="InterPro" id="IPR058163">
    <property type="entry name" value="LysR-type_TF_proteobact-type"/>
</dbReference>
<protein>
    <submittedName>
        <fullName evidence="6">Molybdate transport repressor ModE-like protein</fullName>
    </submittedName>
</protein>
<gene>
    <name evidence="6" type="ORF">DFP80_11264</name>
</gene>
<keyword evidence="2" id="KW-0805">Transcription regulation</keyword>
<dbReference type="PANTHER" id="PTHR30537:SF5">
    <property type="entry name" value="HTH-TYPE TRANSCRIPTIONAL ACTIVATOR TTDR-RELATED"/>
    <property type="match status" value="1"/>
</dbReference>